<evidence type="ECO:0000313" key="1">
    <source>
        <dbReference type="EMBL" id="MCQ4332458.1"/>
    </source>
</evidence>
<proteinExistence type="predicted"/>
<dbReference type="InterPro" id="IPR043858">
    <property type="entry name" value="DUF5820"/>
</dbReference>
<reference evidence="1" key="1">
    <citation type="journal article" date="2023" name="Front. Microbiol.">
        <title>Genomic-based phylogenetic and metabolic analyses of the genus Natronomonas, and description of Natronomonas aquatica sp. nov.</title>
        <authorList>
            <person name="Garcia-Roldan A."/>
            <person name="Duran-Viseras A."/>
            <person name="de la Haba R.R."/>
            <person name="Corral P."/>
            <person name="Sanchez-Porro C."/>
            <person name="Ventosa A."/>
        </authorList>
    </citation>
    <scope>NUCLEOTIDE SEQUENCE</scope>
    <source>
        <strain evidence="1">F2-12</strain>
    </source>
</reference>
<gene>
    <name evidence="1" type="ORF">KM295_02945</name>
</gene>
<evidence type="ECO:0000313" key="2">
    <source>
        <dbReference type="Proteomes" id="UP001139494"/>
    </source>
</evidence>
<protein>
    <submittedName>
        <fullName evidence="1">Uncharacterized protein</fullName>
    </submittedName>
</protein>
<dbReference type="Proteomes" id="UP001139494">
    <property type="component" value="Unassembled WGS sequence"/>
</dbReference>
<dbReference type="AlphaFoldDB" id="A0A9R1D5L1"/>
<sequence>MIEESALGEGWTVWNADESRAILAYRPDVFDGSTFPAPCLPTIYVTRGRRRRRPEGNRNLPADAPWLVRLRLEPEIDRDPEAYDTRTAAIEAATGLTERFAAGGIDYRSLYQVPRGEYLEKLDELTGRP</sequence>
<keyword evidence="2" id="KW-1185">Reference proteome</keyword>
<accession>A0A9R1D5L1</accession>
<dbReference type="EMBL" id="JAHLKM010000002">
    <property type="protein sequence ID" value="MCQ4332458.1"/>
    <property type="molecule type" value="Genomic_DNA"/>
</dbReference>
<comment type="caution">
    <text evidence="1">The sequence shown here is derived from an EMBL/GenBank/DDBJ whole genome shotgun (WGS) entry which is preliminary data.</text>
</comment>
<name>A0A9R1D5L1_9EURY</name>
<dbReference type="RefSeq" id="WP_256028383.1">
    <property type="nucleotide sequence ID" value="NZ_JAHLKM010000002.1"/>
</dbReference>
<organism evidence="1 2">
    <name type="scientific">Natronomonas aquatica</name>
    <dbReference type="NCBI Taxonomy" id="2841590"/>
    <lineage>
        <taxon>Archaea</taxon>
        <taxon>Methanobacteriati</taxon>
        <taxon>Methanobacteriota</taxon>
        <taxon>Stenosarchaea group</taxon>
        <taxon>Halobacteria</taxon>
        <taxon>Halobacteriales</taxon>
        <taxon>Natronomonadaceae</taxon>
        <taxon>Natronomonas</taxon>
    </lineage>
</organism>
<dbReference type="Pfam" id="PF19137">
    <property type="entry name" value="DUF5820"/>
    <property type="match status" value="1"/>
</dbReference>